<dbReference type="SUPFAM" id="SSF52738">
    <property type="entry name" value="Methylesterase CheB, C-terminal domain"/>
    <property type="match status" value="1"/>
</dbReference>
<organism evidence="9 10">
    <name type="scientific">Nisaea acidiphila</name>
    <dbReference type="NCBI Taxonomy" id="1862145"/>
    <lineage>
        <taxon>Bacteria</taxon>
        <taxon>Pseudomonadati</taxon>
        <taxon>Pseudomonadota</taxon>
        <taxon>Alphaproteobacteria</taxon>
        <taxon>Rhodospirillales</taxon>
        <taxon>Thalassobaculaceae</taxon>
        <taxon>Nisaea</taxon>
    </lineage>
</organism>
<evidence type="ECO:0000256" key="1">
    <source>
        <dbReference type="ARBA" id="ARBA00022490"/>
    </source>
</evidence>
<dbReference type="EC" id="3.1.1.61" evidence="4"/>
<dbReference type="Gene3D" id="3.40.50.180">
    <property type="entry name" value="Methylesterase CheB, C-terminal domain"/>
    <property type="match status" value="1"/>
</dbReference>
<feature type="region of interest" description="Disordered" evidence="7">
    <location>
        <begin position="129"/>
        <end position="161"/>
    </location>
</feature>
<dbReference type="GO" id="GO:0005737">
    <property type="term" value="C:cytoplasm"/>
    <property type="evidence" value="ECO:0007669"/>
    <property type="project" value="InterPro"/>
</dbReference>
<evidence type="ECO:0000256" key="4">
    <source>
        <dbReference type="ARBA" id="ARBA00039140"/>
    </source>
</evidence>
<dbReference type="CDD" id="cd16432">
    <property type="entry name" value="CheB_Rec"/>
    <property type="match status" value="1"/>
</dbReference>
<protein>
    <recommendedName>
        <fullName evidence="4">protein-glutamate methylesterase</fullName>
        <ecNumber evidence="4">3.1.1.61</ecNumber>
    </recommendedName>
</protein>
<evidence type="ECO:0000259" key="8">
    <source>
        <dbReference type="PROSITE" id="PS50122"/>
    </source>
</evidence>
<keyword evidence="2 6" id="KW-0145">Chemotaxis</keyword>
<feature type="active site" evidence="6">
    <location>
        <position position="203"/>
    </location>
</feature>
<feature type="active site" evidence="6">
    <location>
        <position position="177"/>
    </location>
</feature>
<gene>
    <name evidence="9" type="ORF">NUH88_03105</name>
</gene>
<evidence type="ECO:0000256" key="6">
    <source>
        <dbReference type="PROSITE-ProRule" id="PRU00050"/>
    </source>
</evidence>
<feature type="compositionally biased region" description="Pro residues" evidence="7">
    <location>
        <begin position="141"/>
        <end position="150"/>
    </location>
</feature>
<evidence type="ECO:0000256" key="2">
    <source>
        <dbReference type="ARBA" id="ARBA00022500"/>
    </source>
</evidence>
<evidence type="ECO:0000256" key="5">
    <source>
        <dbReference type="ARBA" id="ARBA00048267"/>
    </source>
</evidence>
<dbReference type="InterPro" id="IPR035909">
    <property type="entry name" value="CheB_C"/>
</dbReference>
<dbReference type="RefSeq" id="WP_257769907.1">
    <property type="nucleotide sequence ID" value="NZ_CP102480.1"/>
</dbReference>
<keyword evidence="1" id="KW-0963">Cytoplasm</keyword>
<name>A0A9J7ASP2_9PROT</name>
<comment type="catalytic activity">
    <reaction evidence="5">
        <text>[protein]-L-glutamate 5-O-methyl ester + H2O = L-glutamyl-[protein] + methanol + H(+)</text>
        <dbReference type="Rhea" id="RHEA:23236"/>
        <dbReference type="Rhea" id="RHEA-COMP:10208"/>
        <dbReference type="Rhea" id="RHEA-COMP:10311"/>
        <dbReference type="ChEBI" id="CHEBI:15377"/>
        <dbReference type="ChEBI" id="CHEBI:15378"/>
        <dbReference type="ChEBI" id="CHEBI:17790"/>
        <dbReference type="ChEBI" id="CHEBI:29973"/>
        <dbReference type="ChEBI" id="CHEBI:82795"/>
        <dbReference type="EC" id="3.1.1.61"/>
    </reaction>
</comment>
<dbReference type="PANTHER" id="PTHR42872">
    <property type="entry name" value="PROTEIN-GLUTAMATE METHYLESTERASE/PROTEIN-GLUTAMINE GLUTAMINASE"/>
    <property type="match status" value="1"/>
</dbReference>
<dbReference type="PROSITE" id="PS50122">
    <property type="entry name" value="CHEB"/>
    <property type="match status" value="1"/>
</dbReference>
<dbReference type="Pfam" id="PF01339">
    <property type="entry name" value="CheB_methylest"/>
    <property type="match status" value="1"/>
</dbReference>
<evidence type="ECO:0000256" key="3">
    <source>
        <dbReference type="ARBA" id="ARBA00022801"/>
    </source>
</evidence>
<dbReference type="Proteomes" id="UP001060336">
    <property type="component" value="Chromosome"/>
</dbReference>
<keyword evidence="10" id="KW-1185">Reference proteome</keyword>
<dbReference type="InterPro" id="IPR008248">
    <property type="entry name" value="CheB-like"/>
</dbReference>
<dbReference type="EMBL" id="CP102480">
    <property type="protein sequence ID" value="UUX50691.1"/>
    <property type="molecule type" value="Genomic_DNA"/>
</dbReference>
<accession>A0A9J7ASP2</accession>
<dbReference type="InterPro" id="IPR000673">
    <property type="entry name" value="Sig_transdc_resp-reg_Me-estase"/>
</dbReference>
<dbReference type="GO" id="GO:0008984">
    <property type="term" value="F:protein-glutamate methylesterase activity"/>
    <property type="evidence" value="ECO:0007669"/>
    <property type="project" value="UniProtKB-EC"/>
</dbReference>
<keyword evidence="3 6" id="KW-0378">Hydrolase</keyword>
<proteinExistence type="predicted"/>
<dbReference type="AlphaFoldDB" id="A0A9J7ASP2"/>
<feature type="domain" description="CheB-type methylesterase" evidence="8">
    <location>
        <begin position="166"/>
        <end position="347"/>
    </location>
</feature>
<dbReference type="KEGG" id="naci:NUH88_03105"/>
<dbReference type="PIRSF" id="PIRSF000876">
    <property type="entry name" value="RR_chemtxs_CheB"/>
    <property type="match status" value="1"/>
</dbReference>
<feature type="active site" evidence="6">
    <location>
        <position position="299"/>
    </location>
</feature>
<reference evidence="9" key="1">
    <citation type="submission" date="2022-08" db="EMBL/GenBank/DDBJ databases">
        <title>Nisaea acidiphila sp. nov., isolated from a marine algal debris and emended description of the genus Nisaea Urios et al. 2008.</title>
        <authorList>
            <person name="Kwon K."/>
        </authorList>
    </citation>
    <scope>NUCLEOTIDE SEQUENCE</scope>
    <source>
        <strain evidence="9">MEBiC11861</strain>
    </source>
</reference>
<dbReference type="GO" id="GO:0000156">
    <property type="term" value="F:phosphorelay response regulator activity"/>
    <property type="evidence" value="ECO:0007669"/>
    <property type="project" value="InterPro"/>
</dbReference>
<evidence type="ECO:0000313" key="10">
    <source>
        <dbReference type="Proteomes" id="UP001060336"/>
    </source>
</evidence>
<sequence length="359" mass="37684">MSAPADILVVALDPLLRKVVTENVTPFAEGATVLAVSQTRATPERLGAAAVVVLAARDNDYTGLRPVFDLVKAADRPTLLVTAGESSEARAAAADLRIPGALHIAIPELDIREELRAIAPKLEAALKQARRDRARAGPAPTATPPRPASPAPAVEKPRPPEDLGAPYLGTVICIGASTGGTDALLTVLSGLDRNCPPVAIVQHMPKDYVADFASRLDQSCRIDVEIAHDGQALRPGLAVVAPGDRQFRLRKGNKGIWTALGESERIGGHCPAVDVMMKSAAQELGKKSVGVILTGMGRDGAEGLLAMRQAGARTAAQDEETSVVYGMPKVAFEEKAADTVLPLKKIANWISGVTLQLPK</sequence>
<evidence type="ECO:0000256" key="7">
    <source>
        <dbReference type="SAM" id="MobiDB-lite"/>
    </source>
</evidence>
<evidence type="ECO:0000313" key="9">
    <source>
        <dbReference type="EMBL" id="UUX50691.1"/>
    </source>
</evidence>
<dbReference type="PANTHER" id="PTHR42872:SF6">
    <property type="entry name" value="PROTEIN-GLUTAMATE METHYLESTERASE_PROTEIN-GLUTAMINE GLUTAMINASE"/>
    <property type="match status" value="1"/>
</dbReference>
<dbReference type="GO" id="GO:0006935">
    <property type="term" value="P:chemotaxis"/>
    <property type="evidence" value="ECO:0007669"/>
    <property type="project" value="UniProtKB-UniRule"/>
</dbReference>